<accession>A0ABW4PG25</accession>
<evidence type="ECO:0000313" key="2">
    <source>
        <dbReference type="EMBL" id="MFD1829234.1"/>
    </source>
</evidence>
<proteinExistence type="predicted"/>
<organism evidence="2 3">
    <name type="scientific">Streptomyces desertarenae</name>
    <dbReference type="NCBI Taxonomy" id="2666184"/>
    <lineage>
        <taxon>Bacteria</taxon>
        <taxon>Bacillati</taxon>
        <taxon>Actinomycetota</taxon>
        <taxon>Actinomycetes</taxon>
        <taxon>Kitasatosporales</taxon>
        <taxon>Streptomycetaceae</taxon>
        <taxon>Streptomyces</taxon>
    </lineage>
</organism>
<evidence type="ECO:0000313" key="3">
    <source>
        <dbReference type="Proteomes" id="UP001597365"/>
    </source>
</evidence>
<reference evidence="3" key="1">
    <citation type="journal article" date="2019" name="Int. J. Syst. Evol. Microbiol.">
        <title>The Global Catalogue of Microorganisms (GCM) 10K type strain sequencing project: providing services to taxonomists for standard genome sequencing and annotation.</title>
        <authorList>
            <consortium name="The Broad Institute Genomics Platform"/>
            <consortium name="The Broad Institute Genome Sequencing Center for Infectious Disease"/>
            <person name="Wu L."/>
            <person name="Ma J."/>
        </authorList>
    </citation>
    <scope>NUCLEOTIDE SEQUENCE [LARGE SCALE GENOMIC DNA]</scope>
    <source>
        <strain evidence="3">CGMCC 4.7455</strain>
    </source>
</reference>
<dbReference type="RefSeq" id="WP_380897542.1">
    <property type="nucleotide sequence ID" value="NZ_JBHUFU010000002.1"/>
</dbReference>
<dbReference type="Proteomes" id="UP001597365">
    <property type="component" value="Unassembled WGS sequence"/>
</dbReference>
<protein>
    <recommendedName>
        <fullName evidence="4">DUF4232 domain-containing protein</fullName>
    </recommendedName>
</protein>
<dbReference type="EMBL" id="JBHUFU010000002">
    <property type="protein sequence ID" value="MFD1829234.1"/>
    <property type="molecule type" value="Genomic_DNA"/>
</dbReference>
<comment type="caution">
    <text evidence="2">The sequence shown here is derived from an EMBL/GenBank/DDBJ whole genome shotgun (WGS) entry which is preliminary data.</text>
</comment>
<gene>
    <name evidence="2" type="ORF">ACFSJS_06110</name>
</gene>
<evidence type="ECO:0000256" key="1">
    <source>
        <dbReference type="SAM" id="MobiDB-lite"/>
    </source>
</evidence>
<feature type="region of interest" description="Disordered" evidence="1">
    <location>
        <begin position="21"/>
        <end position="146"/>
    </location>
</feature>
<feature type="compositionally biased region" description="Low complexity" evidence="1">
    <location>
        <begin position="40"/>
        <end position="51"/>
    </location>
</feature>
<name>A0ABW4PG25_9ACTN</name>
<evidence type="ECO:0008006" key="4">
    <source>
        <dbReference type="Google" id="ProtNLM"/>
    </source>
</evidence>
<feature type="compositionally biased region" description="Gly residues" evidence="1">
    <location>
        <begin position="65"/>
        <end position="128"/>
    </location>
</feature>
<keyword evidence="3" id="KW-1185">Reference proteome</keyword>
<sequence length="272" mass="26053">MLALLVLLALLVIWAVGFGGSGGGGKDGQGGKRDGDQAASSITPGPSSSESLISERPGGRDEASGGTGGSDGSGGRTGSGSGGADGAGGSAGAGGADDPGGATGGGPGGSGGTGATGGSGGPEAGTPGGAEAVPAGSSLPGCRPGSVEVTLRSAENRYAPDEEPTFHLTVRNEGGSACKVDLGSGSVVFTITEAGDGGEKVWKSQDCPEGARSAFYRVPADGTAVRTLEWDRRHSTPGCGTPAGRAGAGTYLVEAEVAGLDEVRTSFVLTKD</sequence>